<dbReference type="RefSeq" id="WP_103199659.1">
    <property type="nucleotide sequence ID" value="NZ_PDGH01000020.1"/>
</dbReference>
<protein>
    <submittedName>
        <fullName evidence="1">Uncharacterized protein</fullName>
    </submittedName>
</protein>
<evidence type="ECO:0000313" key="1">
    <source>
        <dbReference type="EMBL" id="POB49960.1"/>
    </source>
</evidence>
<sequence length="278" mass="31899">MSENVIQKVLSVRHEYMTTIFELLKTTKEEKIWTLIELAHSRGYNFGHQFLPCISSAEAWLDMKGHLDTMFDFVSPVECHWVLTGKTSPRKQLLASEFKDDLYGGFGTRTIWSLGESPKMKPTKELFSIGAMKEAFDPNLIQPDESAERLADHNRISERRKHWRLSCTGIFETVWVSSTLWGFILERGFANETANFKEVGVDFISDILVKADSRGFLYSTYYLSKMLGQDDESIADEFSQAVMLFVSPAELYAMLDLTLEMKVGKYAKPYDPRRVKLA</sequence>
<dbReference type="Proteomes" id="UP000237466">
    <property type="component" value="Unassembled WGS sequence"/>
</dbReference>
<reference evidence="1 2" key="1">
    <citation type="journal article" date="2018" name="Front. Microbiol.">
        <title>Phylogeny of Vibrio vulnificus from the Analysis of the Core-Genome: Implications for Intra-Species Taxonomy.</title>
        <authorList>
            <person name="Roig F.J."/>
            <person name="Gonzalez-Candelas F."/>
            <person name="Sanjuan E."/>
            <person name="Fouz B."/>
            <person name="Feil E.J."/>
            <person name="Llorens C."/>
            <person name="Baker-Austin C."/>
            <person name="Oliver J.D."/>
            <person name="Danin-Poleg Y."/>
            <person name="Gibas C.J."/>
            <person name="Kashi Y."/>
            <person name="Gulig P.A."/>
            <person name="Morrison S.S."/>
            <person name="Amaro C."/>
        </authorList>
    </citation>
    <scope>NUCLEOTIDE SEQUENCE [LARGE SCALE GENOMIC DNA]</scope>
    <source>
        <strain evidence="1 2">CECT4608</strain>
    </source>
</reference>
<dbReference type="AlphaFoldDB" id="A0A2S3R8D3"/>
<organism evidence="1 2">
    <name type="scientific">Vibrio vulnificus</name>
    <dbReference type="NCBI Taxonomy" id="672"/>
    <lineage>
        <taxon>Bacteria</taxon>
        <taxon>Pseudomonadati</taxon>
        <taxon>Pseudomonadota</taxon>
        <taxon>Gammaproteobacteria</taxon>
        <taxon>Vibrionales</taxon>
        <taxon>Vibrionaceae</taxon>
        <taxon>Vibrio</taxon>
    </lineage>
</organism>
<gene>
    <name evidence="1" type="ORF">CRN52_01385</name>
</gene>
<proteinExistence type="predicted"/>
<evidence type="ECO:0000313" key="2">
    <source>
        <dbReference type="Proteomes" id="UP000237466"/>
    </source>
</evidence>
<name>A0A2S3R8D3_VIBVL</name>
<comment type="caution">
    <text evidence="1">The sequence shown here is derived from an EMBL/GenBank/DDBJ whole genome shotgun (WGS) entry which is preliminary data.</text>
</comment>
<dbReference type="EMBL" id="PDGH01000020">
    <property type="protein sequence ID" value="POB49960.1"/>
    <property type="molecule type" value="Genomic_DNA"/>
</dbReference>
<accession>A0A2S3R8D3</accession>